<protein>
    <submittedName>
        <fullName evidence="3">Uncharacterized protein</fullName>
    </submittedName>
</protein>
<feature type="signal peptide" evidence="2">
    <location>
        <begin position="1"/>
        <end position="23"/>
    </location>
</feature>
<evidence type="ECO:0000256" key="1">
    <source>
        <dbReference type="SAM" id="MobiDB-lite"/>
    </source>
</evidence>
<proteinExistence type="predicted"/>
<feature type="region of interest" description="Disordered" evidence="1">
    <location>
        <begin position="272"/>
        <end position="296"/>
    </location>
</feature>
<name>A0A211ZSV2_9PROT</name>
<organism evidence="3 4">
    <name type="scientific">Inquilinus limosus</name>
    <dbReference type="NCBI Taxonomy" id="171674"/>
    <lineage>
        <taxon>Bacteria</taxon>
        <taxon>Pseudomonadati</taxon>
        <taxon>Pseudomonadota</taxon>
        <taxon>Alphaproteobacteria</taxon>
        <taxon>Rhodospirillales</taxon>
        <taxon>Rhodospirillaceae</taxon>
        <taxon>Inquilinus</taxon>
    </lineage>
</organism>
<dbReference type="Proteomes" id="UP000196655">
    <property type="component" value="Unassembled WGS sequence"/>
</dbReference>
<gene>
    <name evidence="3" type="ORF">BWR60_04315</name>
</gene>
<keyword evidence="2" id="KW-0732">Signal</keyword>
<dbReference type="OrthoDB" id="5936191at2"/>
<evidence type="ECO:0000313" key="4">
    <source>
        <dbReference type="Proteomes" id="UP000196655"/>
    </source>
</evidence>
<keyword evidence="4" id="KW-1185">Reference proteome</keyword>
<dbReference type="EMBL" id="NHON01000005">
    <property type="protein sequence ID" value="OWJ68361.1"/>
    <property type="molecule type" value="Genomic_DNA"/>
</dbReference>
<comment type="caution">
    <text evidence="3">The sequence shown here is derived from an EMBL/GenBank/DDBJ whole genome shotgun (WGS) entry which is preliminary data.</text>
</comment>
<evidence type="ECO:0000256" key="2">
    <source>
        <dbReference type="SAM" id="SignalP"/>
    </source>
</evidence>
<sequence length="353" mass="36170">MTRSWARILWLAVPALMAGQAIAADAPPRATGPMTFVSASNGGNCIGCEWTAAEGTITAATPAAFDAYAAENGCPVLHLDSPGGDPAAAMALGRRIRERCVDVEVGRTVPYADPTMPADYPKVEDTASGRCEGACVLAFLGGRSRSAEAGELVPGGVPENLRPQVAAYLAEMGGKAELLPRLLAAGAGKPLGSDEVASLGLANAGEEARTPWQTSAEGKGTIATMTLKTPTNGSGETLTLFCRRGDQTPAYLAYSGFDTGTELPDTATLQIGGPTAASRDVTGPDLESRDSPDGPEVTVALSQAERDAILAGQPFSLSMDALPTVAPGGIVSLDSTLTETDRKAVRDALAHCL</sequence>
<reference evidence="4" key="1">
    <citation type="submission" date="2017-05" db="EMBL/GenBank/DDBJ databases">
        <authorList>
            <person name="Macchi M."/>
            <person name="Festa S."/>
            <person name="Coppotelli B.M."/>
            <person name="Morelli I.S."/>
        </authorList>
    </citation>
    <scope>NUCLEOTIDE SEQUENCE [LARGE SCALE GENOMIC DNA]</scope>
    <source>
        <strain evidence="4">I</strain>
    </source>
</reference>
<accession>A0A211ZSV2</accession>
<dbReference type="AlphaFoldDB" id="A0A211ZSV2"/>
<dbReference type="RefSeq" id="WP_088149782.1">
    <property type="nucleotide sequence ID" value="NZ_NHON01000005.1"/>
</dbReference>
<feature type="chain" id="PRO_5012555520" evidence="2">
    <location>
        <begin position="24"/>
        <end position="353"/>
    </location>
</feature>
<evidence type="ECO:0000313" key="3">
    <source>
        <dbReference type="EMBL" id="OWJ68361.1"/>
    </source>
</evidence>